<reference evidence="2 3" key="1">
    <citation type="submission" date="2024-04" db="EMBL/GenBank/DDBJ databases">
        <title>Phyllosticta paracitricarpa is synonymous to the EU quarantine fungus P. citricarpa based on phylogenomic analyses.</title>
        <authorList>
            <consortium name="Lawrence Berkeley National Laboratory"/>
            <person name="Van ingen-buijs V.A."/>
            <person name="Van westerhoven A.C."/>
            <person name="Haridas S."/>
            <person name="Skiadas P."/>
            <person name="Martin F."/>
            <person name="Groenewald J.Z."/>
            <person name="Crous P.W."/>
            <person name="Seidl M.F."/>
        </authorList>
    </citation>
    <scope>NUCLEOTIDE SEQUENCE [LARGE SCALE GENOMIC DNA]</scope>
    <source>
        <strain evidence="2 3">CPC 17464</strain>
    </source>
</reference>
<gene>
    <name evidence="2" type="ORF">J3D65DRAFT_671989</name>
</gene>
<dbReference type="RefSeq" id="XP_066650445.1">
    <property type="nucleotide sequence ID" value="XM_066803436.1"/>
</dbReference>
<organism evidence="2 3">
    <name type="scientific">Phyllosticta citribraziliensis</name>
    <dbReference type="NCBI Taxonomy" id="989973"/>
    <lineage>
        <taxon>Eukaryota</taxon>
        <taxon>Fungi</taxon>
        <taxon>Dikarya</taxon>
        <taxon>Ascomycota</taxon>
        <taxon>Pezizomycotina</taxon>
        <taxon>Dothideomycetes</taxon>
        <taxon>Dothideomycetes incertae sedis</taxon>
        <taxon>Botryosphaeriales</taxon>
        <taxon>Phyllostictaceae</taxon>
        <taxon>Phyllosticta</taxon>
    </lineage>
</organism>
<proteinExistence type="predicted"/>
<dbReference type="EMBL" id="JBBPEH010000014">
    <property type="protein sequence ID" value="KAK7530206.1"/>
    <property type="molecule type" value="Genomic_DNA"/>
</dbReference>
<protein>
    <submittedName>
        <fullName evidence="2">Uncharacterized protein</fullName>
    </submittedName>
</protein>
<feature type="compositionally biased region" description="Low complexity" evidence="1">
    <location>
        <begin position="31"/>
        <end position="40"/>
    </location>
</feature>
<accession>A0ABR1L6Z0</accession>
<evidence type="ECO:0000313" key="3">
    <source>
        <dbReference type="Proteomes" id="UP001360953"/>
    </source>
</evidence>
<evidence type="ECO:0000313" key="2">
    <source>
        <dbReference type="EMBL" id="KAK7530206.1"/>
    </source>
</evidence>
<keyword evidence="3" id="KW-1185">Reference proteome</keyword>
<feature type="compositionally biased region" description="Pro residues" evidence="1">
    <location>
        <begin position="67"/>
        <end position="76"/>
    </location>
</feature>
<comment type="caution">
    <text evidence="2">The sequence shown here is derived from an EMBL/GenBank/DDBJ whole genome shotgun (WGS) entry which is preliminary data.</text>
</comment>
<dbReference type="GeneID" id="92036342"/>
<sequence length="152" mass="15657">MDAFLESLLINAVRGALQNMHDAENGEYVDDSSSSGSESGESSDNDNDDDEGANDHDADTSSTASCPPAPRSPSPTPSINSVPGLTDGSSAASPASLSPPSPGPASPSSSTVNAEIDAIEASYEVDCGICTYFSYAYSIDYEALFAYFHGEV</sequence>
<dbReference type="Proteomes" id="UP001360953">
    <property type="component" value="Unassembled WGS sequence"/>
</dbReference>
<feature type="compositionally biased region" description="Acidic residues" evidence="1">
    <location>
        <begin position="41"/>
        <end position="52"/>
    </location>
</feature>
<evidence type="ECO:0000256" key="1">
    <source>
        <dbReference type="SAM" id="MobiDB-lite"/>
    </source>
</evidence>
<name>A0ABR1L6Z0_9PEZI</name>
<feature type="region of interest" description="Disordered" evidence="1">
    <location>
        <begin position="21"/>
        <end position="112"/>
    </location>
</feature>